<feature type="transmembrane region" description="Helical" evidence="1">
    <location>
        <begin position="12"/>
        <end position="36"/>
    </location>
</feature>
<keyword evidence="1" id="KW-0812">Transmembrane</keyword>
<keyword evidence="1" id="KW-1133">Transmembrane helix</keyword>
<reference evidence="2" key="1">
    <citation type="submission" date="2013-10" db="EMBL/GenBank/DDBJ databases">
        <title>Genomic analysis of the causative agents of coccidiosis in chickens.</title>
        <authorList>
            <person name="Reid A.J."/>
            <person name="Blake D."/>
            <person name="Billington K."/>
            <person name="Browne H."/>
            <person name="Dunn M."/>
            <person name="Hung S."/>
            <person name="Kawahara F."/>
            <person name="Miranda-Saavedra D."/>
            <person name="Mourier T."/>
            <person name="Nagra H."/>
            <person name="Otto T.D."/>
            <person name="Rawlings N."/>
            <person name="Sanchez A."/>
            <person name="Sanders M."/>
            <person name="Subramaniam C."/>
            <person name="Tay Y."/>
            <person name="Dear P."/>
            <person name="Doerig C."/>
            <person name="Gruber A."/>
            <person name="Parkinson J."/>
            <person name="Shirley M."/>
            <person name="Wan K.L."/>
            <person name="Berriman M."/>
            <person name="Tomley F."/>
            <person name="Pain A."/>
        </authorList>
    </citation>
    <scope>NUCLEOTIDE SEQUENCE</scope>
    <source>
        <strain evidence="2">Houghton</strain>
    </source>
</reference>
<proteinExistence type="predicted"/>
<gene>
    <name evidence="2" type="ORF">EAH_00057880</name>
</gene>
<reference evidence="2" key="2">
    <citation type="submission" date="2013-10" db="EMBL/GenBank/DDBJ databases">
        <authorList>
            <person name="Aslett M."/>
        </authorList>
    </citation>
    <scope>NUCLEOTIDE SEQUENCE</scope>
    <source>
        <strain evidence="2">Houghton</strain>
    </source>
</reference>
<accession>U6G956</accession>
<dbReference type="VEuPathDB" id="ToxoDB:EAH_00057880"/>
<name>U6G956_EIMAC</name>
<evidence type="ECO:0000256" key="1">
    <source>
        <dbReference type="SAM" id="Phobius"/>
    </source>
</evidence>
<sequence length="236" mass="23866">MQRNSLIAGVPAFYLSAFFFFVVLLLAASSVISFASCSARSLRKRRTDELFNCLSAFSLSSPWPSKGARAFAQLRLTQESNLNPGLEGTADLQVEKEALINAAGASPVYVQLLSVDWTSEPFAAPAAAGDTAAAGGDTAAAAGDTAAAAGDTAAAAGDTAAAKQQLVSTAAGAAGATEAAADVAAAAAAAAAATEGFTLLLQLSVPPQQKLQRQPSASDVFLEIILRIITPVAFLC</sequence>
<dbReference type="EMBL" id="HG670440">
    <property type="protein sequence ID" value="CDI76665.1"/>
    <property type="molecule type" value="Genomic_DNA"/>
</dbReference>
<protein>
    <submittedName>
        <fullName evidence="2">Uncharacterized protein</fullName>
    </submittedName>
</protein>
<evidence type="ECO:0000313" key="3">
    <source>
        <dbReference type="Proteomes" id="UP000018050"/>
    </source>
</evidence>
<dbReference type="Proteomes" id="UP000018050">
    <property type="component" value="Unassembled WGS sequence"/>
</dbReference>
<keyword evidence="1" id="KW-0472">Membrane</keyword>
<dbReference type="AlphaFoldDB" id="U6G956"/>
<dbReference type="OrthoDB" id="10652553at2759"/>
<dbReference type="GeneID" id="25273858"/>
<keyword evidence="3" id="KW-1185">Reference proteome</keyword>
<dbReference type="RefSeq" id="XP_013252834.1">
    <property type="nucleotide sequence ID" value="XM_013397380.1"/>
</dbReference>
<organism evidence="2 3">
    <name type="scientific">Eimeria acervulina</name>
    <name type="common">Coccidian parasite</name>
    <dbReference type="NCBI Taxonomy" id="5801"/>
    <lineage>
        <taxon>Eukaryota</taxon>
        <taxon>Sar</taxon>
        <taxon>Alveolata</taxon>
        <taxon>Apicomplexa</taxon>
        <taxon>Conoidasida</taxon>
        <taxon>Coccidia</taxon>
        <taxon>Eucoccidiorida</taxon>
        <taxon>Eimeriorina</taxon>
        <taxon>Eimeriidae</taxon>
        <taxon>Eimeria</taxon>
    </lineage>
</organism>
<evidence type="ECO:0000313" key="2">
    <source>
        <dbReference type="EMBL" id="CDI76665.1"/>
    </source>
</evidence>